<accession>A0A0P9GZZ8</accession>
<dbReference type="AlphaFoldDB" id="A0A0P9GZZ8"/>
<feature type="region of interest" description="Disordered" evidence="1">
    <location>
        <begin position="994"/>
        <end position="1048"/>
    </location>
</feature>
<evidence type="ECO:0000313" key="3">
    <source>
        <dbReference type="Proteomes" id="UP000053890"/>
    </source>
</evidence>
<evidence type="ECO:0000256" key="1">
    <source>
        <dbReference type="SAM" id="MobiDB-lite"/>
    </source>
</evidence>
<dbReference type="InterPro" id="IPR032675">
    <property type="entry name" value="LRR_dom_sf"/>
</dbReference>
<dbReference type="OrthoDB" id="539213at2759"/>
<gene>
    <name evidence="2" type="ORF">RHOBADRAFT_55264</name>
</gene>
<name>A0A0P9GZZ8_RHOGW</name>
<evidence type="ECO:0000313" key="2">
    <source>
        <dbReference type="EMBL" id="KPV73023.1"/>
    </source>
</evidence>
<protein>
    <submittedName>
        <fullName evidence="2">Uncharacterized protein</fullName>
    </submittedName>
</protein>
<dbReference type="RefSeq" id="XP_018269072.1">
    <property type="nucleotide sequence ID" value="XM_018417760.1"/>
</dbReference>
<dbReference type="STRING" id="578459.A0A0P9GZZ8"/>
<dbReference type="Gene3D" id="3.80.10.10">
    <property type="entry name" value="Ribonuclease Inhibitor"/>
    <property type="match status" value="1"/>
</dbReference>
<dbReference type="SUPFAM" id="SSF52047">
    <property type="entry name" value="RNI-like"/>
    <property type="match status" value="1"/>
</dbReference>
<dbReference type="GeneID" id="28978208"/>
<organism evidence="2 3">
    <name type="scientific">Rhodotorula graminis (strain WP1)</name>
    <dbReference type="NCBI Taxonomy" id="578459"/>
    <lineage>
        <taxon>Eukaryota</taxon>
        <taxon>Fungi</taxon>
        <taxon>Dikarya</taxon>
        <taxon>Basidiomycota</taxon>
        <taxon>Pucciniomycotina</taxon>
        <taxon>Microbotryomycetes</taxon>
        <taxon>Sporidiobolales</taxon>
        <taxon>Sporidiobolaceae</taxon>
        <taxon>Rhodotorula</taxon>
    </lineage>
</organism>
<sequence>MTDYLTQLPAELFITICELVRASRKGPYLGRISKAFLPVARRFTFRKVTVRTFAKLSRLCDVLIASPGAALYTVELEILLFSAAVDPGELKTATFNSAMRQLKNLSKLAMHNTARFVKSIFAPTGQMLPSLWSLTILDRFDGWSNPFDPSNFRHLERYPVLSRFDLEVNRTVESLGRYRPSKNLPKLNFGWSLWLAGPLSSNDAVPDLLSCIDVIGNLGLYDKASSATATLPALLDSVKYPYFIQDLSLEQAANDTVPLVAAISRFPRLKILEFRARVWSDVMLPVLHGLERLEELYFQSRGVSTEDLRAILDGPLMVNNLKKVAVNTVDYGEWGEIIGFDWTSEFSLNGLVDLLPVAEQRGVHLEGYQQTAPAPQPLQLAAVLNDSSTRDAALAALAPEADQSDDQAHKAHKQALFAVAPMLSLPALLVVRRGQAGDTEPIDVSSTIDAQRDWVVSNECPPAMRDGYLVRVLGETGGEGPQQQEGAGGGEWASVWAGMQGVASDLGSQVDKGIILEADGGRKPVEVTCKTANEFKSALSKATGGVLDKLDWSNVVLGGGAVLSILTGQQESQSYKGSDLDLFLVGLEPQELIPKIKSMIDQIKDALPPAPKKTKRVYGKDYRSTEVPVASDEEEGWAMDHAYDWSEQHKGELLVIKGFNAFTLVPPMTVTGRRPVQIILQSHKTVFDALAGFDLDCCSVGWNGTEVVAVPRAVRALALGANLLDVKLARKGDPTSSIVSSRSLKYLTRGISLALPAAAQSILDAEGLDLEKLLKAGRDKAASETERKKVKTDDMSGLAGTLRRQWNVANGIGGGRDVAPFGADYGPANSSWHKLVSSFEMAVWENGWISHEFWEHAVKTMAPAVSELLFADKKDLVKLTPSYLGVTASYVVPYVASFDPDFVLDLDEPKKNLFKLSWNDIQNLQYIVKLPRSVLALIDDAEIKLKEIIADAKAADDSGSPGKKVKGDEEPSAATDVSPEALKAIQSALDTVKNVSETDQPRQKPSVPNTSSQRLDPLVTDSFPGPYEPSPRHAPRKPKAPSSNMSKSIVNPLVDHAGLEIKTKSTSDFVYRVAVLGGLWQFHGLDTVIDRALQVIWQAWVATARAATSLPQERNEGMQFVLEPDEWAVYKAKFAAQPSAASVLAKLSRDLSRLARNMAKSIEAEQSSGQKRALGEWDEERKRYLLQWVADEEMI</sequence>
<reference evidence="2 3" key="1">
    <citation type="journal article" date="2015" name="Front. Microbiol.">
        <title>Genome sequence of the plant growth promoting endophytic yeast Rhodotorula graminis WP1.</title>
        <authorList>
            <person name="Firrincieli A."/>
            <person name="Otillar R."/>
            <person name="Salamov A."/>
            <person name="Schmutz J."/>
            <person name="Khan Z."/>
            <person name="Redman R.S."/>
            <person name="Fleck N.D."/>
            <person name="Lindquist E."/>
            <person name="Grigoriev I.V."/>
            <person name="Doty S.L."/>
        </authorList>
    </citation>
    <scope>NUCLEOTIDE SEQUENCE [LARGE SCALE GENOMIC DNA]</scope>
    <source>
        <strain evidence="2 3">WP1</strain>
    </source>
</reference>
<keyword evidence="3" id="KW-1185">Reference proteome</keyword>
<feature type="region of interest" description="Disordered" evidence="1">
    <location>
        <begin position="955"/>
        <end position="979"/>
    </location>
</feature>
<dbReference type="EMBL" id="KQ474084">
    <property type="protein sequence ID" value="KPV73023.1"/>
    <property type="molecule type" value="Genomic_DNA"/>
</dbReference>
<proteinExistence type="predicted"/>
<dbReference type="Proteomes" id="UP000053890">
    <property type="component" value="Unassembled WGS sequence"/>
</dbReference>